<evidence type="ECO:0000256" key="1">
    <source>
        <dbReference type="ARBA" id="ARBA00022536"/>
    </source>
</evidence>
<dbReference type="SMART" id="SM00179">
    <property type="entry name" value="EGF_CA"/>
    <property type="match status" value="1"/>
</dbReference>
<keyword evidence="15" id="KW-0597">Phosphoprotein</keyword>
<dbReference type="SMART" id="SM00020">
    <property type="entry name" value="Tryp_SPc"/>
    <property type="match status" value="1"/>
</dbReference>
<dbReference type="PROSITE" id="PS50240">
    <property type="entry name" value="TRYPSIN_DOM"/>
    <property type="match status" value="1"/>
</dbReference>
<feature type="domain" description="Peptidase S1" evidence="21">
    <location>
        <begin position="438"/>
        <end position="592"/>
    </location>
</feature>
<gene>
    <name evidence="23" type="ORF">MATL_G00128010</name>
</gene>
<feature type="disulfide bond" evidence="14 17">
    <location>
        <begin position="230"/>
        <end position="247"/>
    </location>
</feature>
<keyword evidence="10" id="KW-0391">Immunity</keyword>
<evidence type="ECO:0000256" key="2">
    <source>
        <dbReference type="ARBA" id="ARBA00022588"/>
    </source>
</evidence>
<dbReference type="Gene3D" id="2.60.120.290">
    <property type="entry name" value="Spermadhesin, CUB domain"/>
    <property type="match status" value="2"/>
</dbReference>
<feature type="domain" description="Sushi" evidence="22">
    <location>
        <begin position="356"/>
        <end position="423"/>
    </location>
</feature>
<reference evidence="23" key="1">
    <citation type="submission" date="2021-01" db="EMBL/GenBank/DDBJ databases">
        <authorList>
            <person name="Zahm M."/>
            <person name="Roques C."/>
            <person name="Cabau C."/>
            <person name="Klopp C."/>
            <person name="Donnadieu C."/>
            <person name="Jouanno E."/>
            <person name="Lampietro C."/>
            <person name="Louis A."/>
            <person name="Herpin A."/>
            <person name="Echchiki A."/>
            <person name="Berthelot C."/>
            <person name="Parey E."/>
            <person name="Roest-Crollius H."/>
            <person name="Braasch I."/>
            <person name="Postlethwait J."/>
            <person name="Bobe J."/>
            <person name="Montfort J."/>
            <person name="Bouchez O."/>
            <person name="Begum T."/>
            <person name="Mejri S."/>
            <person name="Adams A."/>
            <person name="Chen W.-J."/>
            <person name="Guiguen Y."/>
        </authorList>
    </citation>
    <scope>NUCLEOTIDE SEQUENCE</scope>
    <source>
        <strain evidence="23">YG-15Mar2019-1</strain>
        <tissue evidence="23">Brain</tissue>
    </source>
</reference>
<dbReference type="PRINTS" id="PR00722">
    <property type="entry name" value="CHYMOTRYPSIN"/>
</dbReference>
<evidence type="ECO:0000259" key="21">
    <source>
        <dbReference type="PROSITE" id="PS50240"/>
    </source>
</evidence>
<evidence type="ECO:0000256" key="6">
    <source>
        <dbReference type="ARBA" id="ARBA00022729"/>
    </source>
</evidence>
<dbReference type="InterPro" id="IPR049883">
    <property type="entry name" value="NOTCH1_EGF-like"/>
</dbReference>
<evidence type="ECO:0000256" key="14">
    <source>
        <dbReference type="PIRSR" id="PIRSR001155-2"/>
    </source>
</evidence>
<dbReference type="InterPro" id="IPR018097">
    <property type="entry name" value="EGF_Ca-bd_CS"/>
</dbReference>
<dbReference type="PROSITE" id="PS01180">
    <property type="entry name" value="CUB"/>
    <property type="match status" value="2"/>
</dbReference>
<feature type="binding site" evidence="16">
    <location>
        <position position="232"/>
    </location>
    <ligand>
        <name>Ca(2+)</name>
        <dbReference type="ChEBI" id="CHEBI:29108"/>
        <label>3</label>
    </ligand>
</feature>
<dbReference type="InterPro" id="IPR035914">
    <property type="entry name" value="Sperma_CUB_dom_sf"/>
</dbReference>
<dbReference type="PANTHER" id="PTHR24255:SF29">
    <property type="entry name" value="COMPLEMENT COMPONENT 1, S SUBCOMPONENT"/>
    <property type="match status" value="1"/>
</dbReference>
<dbReference type="GO" id="GO:0004252">
    <property type="term" value="F:serine-type endopeptidase activity"/>
    <property type="evidence" value="ECO:0007669"/>
    <property type="project" value="InterPro"/>
</dbReference>
<feature type="disulfide bond" evidence="14">
    <location>
        <begin position="289"/>
        <end position="341"/>
    </location>
</feature>
<dbReference type="AlphaFoldDB" id="A0A9D3Q079"/>
<evidence type="ECO:0000259" key="22">
    <source>
        <dbReference type="PROSITE" id="PS50923"/>
    </source>
</evidence>
<keyword evidence="6 19" id="KW-0732">Signal</keyword>
<keyword evidence="1" id="KW-0245">EGF-like domain</keyword>
<evidence type="ECO:0000256" key="11">
    <source>
        <dbReference type="ARBA" id="ARBA00022875"/>
    </source>
</evidence>
<keyword evidence="13 15" id="KW-0379">Hydroxylation</keyword>
<dbReference type="InterPro" id="IPR000742">
    <property type="entry name" value="EGF"/>
</dbReference>
<dbReference type="GO" id="GO:0045087">
    <property type="term" value="P:innate immune response"/>
    <property type="evidence" value="ECO:0007669"/>
    <property type="project" value="UniProtKB-KW"/>
</dbReference>
<feature type="disulfide bond" evidence="14">
    <location>
        <begin position="156"/>
        <end position="169"/>
    </location>
</feature>
<dbReference type="GO" id="GO:0005509">
    <property type="term" value="F:calcium ion binding"/>
    <property type="evidence" value="ECO:0007669"/>
    <property type="project" value="InterPro"/>
</dbReference>
<feature type="binding site" evidence="16">
    <location>
        <position position="114"/>
    </location>
    <ligand>
        <name>Ca(2+)</name>
        <dbReference type="ChEBI" id="CHEBI:29108"/>
        <label>1</label>
    </ligand>
</feature>
<dbReference type="EMBL" id="JAFDVH010000010">
    <property type="protein sequence ID" value="KAG7469366.1"/>
    <property type="molecule type" value="Genomic_DNA"/>
</dbReference>
<feature type="binding site" evidence="16">
    <location>
        <position position="130"/>
    </location>
    <ligand>
        <name>Ca(2+)</name>
        <dbReference type="ChEBI" id="CHEBI:29108"/>
        <label>2</label>
    </ligand>
</feature>
<feature type="disulfide bond" evidence="14">
    <location>
        <begin position="141"/>
        <end position="154"/>
    </location>
</feature>
<evidence type="ECO:0000256" key="3">
    <source>
        <dbReference type="ARBA" id="ARBA00022659"/>
    </source>
</evidence>
<feature type="disulfide bond" evidence="14">
    <location>
        <begin position="134"/>
        <end position="145"/>
    </location>
</feature>
<keyword evidence="2" id="KW-0399">Innate immunity</keyword>
<dbReference type="SUPFAM" id="SSF49854">
    <property type="entry name" value="Spermadhesin, CUB domain"/>
    <property type="match status" value="2"/>
</dbReference>
<evidence type="ECO:0000256" key="10">
    <source>
        <dbReference type="ARBA" id="ARBA00022859"/>
    </source>
</evidence>
<feature type="binding site" evidence="16">
    <location>
        <position position="147"/>
    </location>
    <ligand>
        <name>Ca(2+)</name>
        <dbReference type="ChEBI" id="CHEBI:29108"/>
        <label>2</label>
    </ligand>
</feature>
<dbReference type="PIRSF" id="PIRSF001155">
    <property type="entry name" value="C1r_C1s_MASP"/>
    <property type="match status" value="1"/>
</dbReference>
<feature type="disulfide bond" evidence="14">
    <location>
        <begin position="63"/>
        <end position="81"/>
    </location>
</feature>
<comment type="caution">
    <text evidence="23">The sequence shown here is derived from an EMBL/GenBank/DDBJ whole genome shotgun (WGS) entry which is preliminary data.</text>
</comment>
<feature type="chain" id="PRO_5039204859" evidence="19">
    <location>
        <begin position="20"/>
        <end position="592"/>
    </location>
</feature>
<accession>A0A9D3Q079</accession>
<feature type="modified residue" description="Phosphoserine; by CK2" evidence="15">
    <location>
        <position position="186"/>
    </location>
</feature>
<evidence type="ECO:0000259" key="20">
    <source>
        <dbReference type="PROSITE" id="PS01180"/>
    </source>
</evidence>
<keyword evidence="7" id="KW-0677">Repeat</keyword>
<keyword evidence="24" id="KW-1185">Reference proteome</keyword>
<keyword evidence="16" id="KW-0106">Calcium</keyword>
<dbReference type="InterPro" id="IPR009003">
    <property type="entry name" value="Peptidase_S1_PA"/>
</dbReference>
<dbReference type="CDD" id="cd00033">
    <property type="entry name" value="CCP"/>
    <property type="match status" value="2"/>
</dbReference>
<dbReference type="InterPro" id="IPR000436">
    <property type="entry name" value="Sushi_SCR_CCP_dom"/>
</dbReference>
<evidence type="ECO:0000256" key="16">
    <source>
        <dbReference type="PIRSR" id="PIRSR001155-4"/>
    </source>
</evidence>
<feature type="disulfide bond" evidence="14">
    <location>
        <begin position="388"/>
        <end position="421"/>
    </location>
</feature>
<dbReference type="Gene3D" id="2.10.70.10">
    <property type="entry name" value="Complement Module, domain 1"/>
    <property type="match status" value="2"/>
</dbReference>
<dbReference type="Gene3D" id="2.40.10.10">
    <property type="entry name" value="Trypsin-like serine proteases"/>
    <property type="match status" value="2"/>
</dbReference>
<dbReference type="SMART" id="SM00042">
    <property type="entry name" value="CUB"/>
    <property type="match status" value="2"/>
</dbReference>
<evidence type="ECO:0000313" key="24">
    <source>
        <dbReference type="Proteomes" id="UP001046870"/>
    </source>
</evidence>
<keyword evidence="3 18" id="KW-0768">Sushi</keyword>
<dbReference type="FunFam" id="2.10.70.10:FF:000016">
    <property type="entry name" value="Mannan-binding lectin serine protease 1"/>
    <property type="match status" value="1"/>
</dbReference>
<dbReference type="OrthoDB" id="9985152at2759"/>
<comment type="PTM">
    <text evidence="15">The iron and 2-oxoglutarate dependent 3-hydroxylation of aspartate and asparagine is (R) stereospecific within EGF domains.</text>
</comment>
<dbReference type="CDD" id="cd00041">
    <property type="entry name" value="CUB"/>
    <property type="match status" value="2"/>
</dbReference>
<proteinExistence type="predicted"/>
<feature type="binding site" evidence="16">
    <location>
        <position position="58"/>
    </location>
    <ligand>
        <name>Ca(2+)</name>
        <dbReference type="ChEBI" id="CHEBI:29108"/>
        <label>1</label>
    </ligand>
</feature>
<feature type="binding site" evidence="16">
    <location>
        <position position="66"/>
    </location>
    <ligand>
        <name>Ca(2+)</name>
        <dbReference type="ChEBI" id="CHEBI:29108"/>
        <label>1</label>
    </ligand>
</feature>
<evidence type="ECO:0000256" key="13">
    <source>
        <dbReference type="ARBA" id="ARBA00023278"/>
    </source>
</evidence>
<dbReference type="SUPFAM" id="SSF57196">
    <property type="entry name" value="EGF/Laminin"/>
    <property type="match status" value="1"/>
</dbReference>
<dbReference type="SMART" id="SM00032">
    <property type="entry name" value="CCP"/>
    <property type="match status" value="2"/>
</dbReference>
<dbReference type="Gene3D" id="2.10.25.10">
    <property type="entry name" value="Laminin"/>
    <property type="match status" value="1"/>
</dbReference>
<feature type="signal peptide" evidence="19">
    <location>
        <begin position="1"/>
        <end position="19"/>
    </location>
</feature>
<dbReference type="PANTHER" id="PTHR24255">
    <property type="entry name" value="COMPLEMENT COMPONENT 1, S SUBCOMPONENT-RELATED"/>
    <property type="match status" value="1"/>
</dbReference>
<dbReference type="InterPro" id="IPR035976">
    <property type="entry name" value="Sushi/SCR/CCP_sf"/>
</dbReference>
<dbReference type="Pfam" id="PF07645">
    <property type="entry name" value="EGF_CA"/>
    <property type="match status" value="1"/>
</dbReference>
<dbReference type="InterPro" id="IPR024175">
    <property type="entry name" value="Pept_S1A_C1r/C1S/mannan-bd"/>
</dbReference>
<comment type="caution">
    <text evidence="18">Lacks conserved residue(s) required for the propagation of feature annotation.</text>
</comment>
<dbReference type="Pfam" id="PF00089">
    <property type="entry name" value="Trypsin"/>
    <property type="match status" value="1"/>
</dbReference>
<evidence type="ECO:0000256" key="7">
    <source>
        <dbReference type="ARBA" id="ARBA00022737"/>
    </source>
</evidence>
<dbReference type="InterPro" id="IPR043504">
    <property type="entry name" value="Peptidase_S1_PA_chymotrypsin"/>
</dbReference>
<dbReference type="SUPFAM" id="SSF50494">
    <property type="entry name" value="Trypsin-like serine proteases"/>
    <property type="match status" value="1"/>
</dbReference>
<evidence type="ECO:0000256" key="15">
    <source>
        <dbReference type="PIRSR" id="PIRSR001155-3"/>
    </source>
</evidence>
<feature type="domain" description="CUB" evidence="20">
    <location>
        <begin position="173"/>
        <end position="285"/>
    </location>
</feature>
<keyword evidence="5 16" id="KW-0479">Metal-binding</keyword>
<dbReference type="PROSITE" id="PS01187">
    <property type="entry name" value="EGF_CA"/>
    <property type="match status" value="1"/>
</dbReference>
<dbReference type="InterPro" id="IPR001254">
    <property type="entry name" value="Trypsin_dom"/>
</dbReference>
<feature type="binding site" evidence="16">
    <location>
        <position position="148"/>
    </location>
    <ligand>
        <name>Ca(2+)</name>
        <dbReference type="ChEBI" id="CHEBI:29108"/>
        <label>2</label>
    </ligand>
</feature>
<evidence type="ECO:0000313" key="23">
    <source>
        <dbReference type="EMBL" id="KAG7469366.1"/>
    </source>
</evidence>
<dbReference type="InterPro" id="IPR001314">
    <property type="entry name" value="Peptidase_S1A"/>
</dbReference>
<evidence type="ECO:0000256" key="12">
    <source>
        <dbReference type="ARBA" id="ARBA00023157"/>
    </source>
</evidence>
<dbReference type="GO" id="GO:0006958">
    <property type="term" value="P:complement activation, classical pathway"/>
    <property type="evidence" value="ECO:0007669"/>
    <property type="project" value="UniProtKB-KW"/>
</dbReference>
<feature type="domain" description="Sushi" evidence="22">
    <location>
        <begin position="287"/>
        <end position="355"/>
    </location>
</feature>
<feature type="binding site" evidence="16">
    <location>
        <position position="151"/>
    </location>
    <ligand>
        <name>Ca(2+)</name>
        <dbReference type="ChEBI" id="CHEBI:29108"/>
        <label>2</label>
    </ligand>
</feature>
<keyword evidence="8" id="KW-0378">Hydrolase</keyword>
<dbReference type="FunFam" id="2.60.120.290:FF:000101">
    <property type="entry name" value="Complement component 1, s subcomponent"/>
    <property type="match status" value="1"/>
</dbReference>
<keyword evidence="9" id="KW-0720">Serine protease</keyword>
<feature type="binding site" evidence="16">
    <location>
        <position position="270"/>
    </location>
    <ligand>
        <name>Ca(2+)</name>
        <dbReference type="ChEBI" id="CHEBI:29108"/>
        <label>3</label>
    </ligand>
</feature>
<feature type="binding site" evidence="16">
    <location>
        <position position="133"/>
    </location>
    <ligand>
        <name>Ca(2+)</name>
        <dbReference type="ChEBI" id="CHEBI:29108"/>
        <label>2</label>
    </ligand>
</feature>
<feature type="binding site" evidence="16">
    <location>
        <position position="112"/>
    </location>
    <ligand>
        <name>Ca(2+)</name>
        <dbReference type="ChEBI" id="CHEBI:29108"/>
        <label>1</label>
    </ligand>
</feature>
<dbReference type="GO" id="GO:0031638">
    <property type="term" value="P:zymogen activation"/>
    <property type="evidence" value="ECO:0007669"/>
    <property type="project" value="TreeGrafter"/>
</dbReference>
<sequence>MIRLFVLFLPLVASQSISGWVESPGYPRGYPDEVKFDWKRCAPSGHTLSLTLIHLDIEDSDECQNDVVEISSDEGKLASLCGRKSYEELQSSVNPSLRSSPSGCLKLSFHSDYSNTQRHSGFRAFYTMQDVDECADSENRCTQFCGNYIGGYRCFCRPGYYLDTDDHTCTVNCSVNLSGSTLGTVSSPGWPDSYAEYAQCSYTLSVDDGLQLVLEFTGNFDIQEGEEGDCIDSLKIITPSREFGPFCGQEPPPSPLLTGSHQATILFSTDGTGTNTGFTITYKTTAKTCPSVVTSNSNLTPQLPQYRYGDKVNVMCNLGYALDTSQVGNEILSHKEFVSWCQRTGVWSPVFPCEPVDCGHPDVPEGGALQLVNPNPSTTYKDEIRFQCESKYYRLDRDEKYFCDAEGNWRSQSGHPTLPKCETVCGKTENEISSFSRILGGQEAKLGEIPWQLWLYSRTGGASLINDHWAVTAAHVVDGYEESTLRMYGGLVQQRGAYGIEHLGVKPEDALKNNPGLAVLFSEKIIIHPQYQKGLGDENRLSYDNDIALIKMKSRVNLGPYLLPICLPEKKEDKSMEVSALILLRIRTKTRK</sequence>
<evidence type="ECO:0000256" key="5">
    <source>
        <dbReference type="ARBA" id="ARBA00022723"/>
    </source>
</evidence>
<feature type="binding site" evidence="16">
    <location>
        <position position="131"/>
    </location>
    <ligand>
        <name>Ca(2+)</name>
        <dbReference type="ChEBI" id="CHEBI:29108"/>
        <label>2</label>
    </ligand>
</feature>
<feature type="domain" description="CUB" evidence="20">
    <location>
        <begin position="1"/>
        <end position="129"/>
    </location>
</feature>
<evidence type="ECO:0000256" key="9">
    <source>
        <dbReference type="ARBA" id="ARBA00022825"/>
    </source>
</evidence>
<feature type="modified residue" description="(3R)-3-hydroxyasparagine" evidence="15">
    <location>
        <position position="147"/>
    </location>
</feature>
<evidence type="ECO:0000256" key="19">
    <source>
        <dbReference type="SAM" id="SignalP"/>
    </source>
</evidence>
<keyword evidence="12 14" id="KW-1015">Disulfide bond</keyword>
<dbReference type="Pfam" id="PF00431">
    <property type="entry name" value="CUB"/>
    <property type="match status" value="2"/>
</dbReference>
<dbReference type="GO" id="GO:0072562">
    <property type="term" value="C:blood microparticle"/>
    <property type="evidence" value="ECO:0007669"/>
    <property type="project" value="TreeGrafter"/>
</dbReference>
<keyword evidence="4" id="KW-0645">Protease</keyword>
<dbReference type="InterPro" id="IPR000152">
    <property type="entry name" value="EGF-type_Asp/Asn_hydroxyl_site"/>
</dbReference>
<feature type="disulfide bond" evidence="14 17">
    <location>
        <begin position="173"/>
        <end position="200"/>
    </location>
</feature>
<dbReference type="PROSITE" id="PS00010">
    <property type="entry name" value="ASX_HYDROXYL"/>
    <property type="match status" value="1"/>
</dbReference>
<dbReference type="InterPro" id="IPR001881">
    <property type="entry name" value="EGF-like_Ca-bd_dom"/>
</dbReference>
<dbReference type="PROSITE" id="PS01186">
    <property type="entry name" value="EGF_2"/>
    <property type="match status" value="1"/>
</dbReference>
<dbReference type="FunFam" id="2.10.25.10:FF:000059">
    <property type="entry name" value="Mannan-binding lectin serine protease 1"/>
    <property type="match status" value="1"/>
</dbReference>
<name>A0A9D3Q079_MEGAT</name>
<dbReference type="InterPro" id="IPR000859">
    <property type="entry name" value="CUB_dom"/>
</dbReference>
<dbReference type="Pfam" id="PF00084">
    <property type="entry name" value="Sushi"/>
    <property type="match status" value="2"/>
</dbReference>
<protein>
    <submittedName>
        <fullName evidence="23">Uncharacterized protein</fullName>
    </submittedName>
</protein>
<evidence type="ECO:0000256" key="8">
    <source>
        <dbReference type="ARBA" id="ARBA00022801"/>
    </source>
</evidence>
<dbReference type="PROSITE" id="PS50923">
    <property type="entry name" value="SUSHI"/>
    <property type="match status" value="2"/>
</dbReference>
<dbReference type="Proteomes" id="UP001046870">
    <property type="component" value="Chromosome 10"/>
</dbReference>
<evidence type="ECO:0000256" key="17">
    <source>
        <dbReference type="PROSITE-ProRule" id="PRU00059"/>
    </source>
</evidence>
<organism evidence="23 24">
    <name type="scientific">Megalops atlanticus</name>
    <name type="common">Tarpon</name>
    <name type="synonym">Clupea gigantea</name>
    <dbReference type="NCBI Taxonomy" id="7932"/>
    <lineage>
        <taxon>Eukaryota</taxon>
        <taxon>Metazoa</taxon>
        <taxon>Chordata</taxon>
        <taxon>Craniata</taxon>
        <taxon>Vertebrata</taxon>
        <taxon>Euteleostomi</taxon>
        <taxon>Actinopterygii</taxon>
        <taxon>Neopterygii</taxon>
        <taxon>Teleostei</taxon>
        <taxon>Elopiformes</taxon>
        <taxon>Megalopidae</taxon>
        <taxon>Megalops</taxon>
    </lineage>
</organism>
<feature type="disulfide bond" evidence="14">
    <location>
        <begin position="358"/>
        <end position="403"/>
    </location>
</feature>
<evidence type="ECO:0000256" key="4">
    <source>
        <dbReference type="ARBA" id="ARBA00022670"/>
    </source>
</evidence>
<evidence type="ECO:0000256" key="18">
    <source>
        <dbReference type="PROSITE-ProRule" id="PRU00302"/>
    </source>
</evidence>
<dbReference type="CDD" id="cd00054">
    <property type="entry name" value="EGF_CA"/>
    <property type="match status" value="1"/>
</dbReference>
<keyword evidence="11" id="KW-0180">Complement pathway</keyword>
<dbReference type="SUPFAM" id="SSF57535">
    <property type="entry name" value="Complement control module/SCR domain"/>
    <property type="match status" value="2"/>
</dbReference>
<feature type="disulfide bond" evidence="14">
    <location>
        <begin position="316"/>
        <end position="353"/>
    </location>
</feature>